<dbReference type="RefSeq" id="WP_133235149.1">
    <property type="nucleotide sequence ID" value="NZ_SMRT01000020.1"/>
</dbReference>
<dbReference type="Proteomes" id="UP000295636">
    <property type="component" value="Unassembled WGS sequence"/>
</dbReference>
<protein>
    <recommendedName>
        <fullName evidence="3">Transposase</fullName>
    </recommendedName>
</protein>
<proteinExistence type="predicted"/>
<reference evidence="1 2" key="1">
    <citation type="submission" date="2019-03" db="EMBL/GenBank/DDBJ databases">
        <title>This is whole genome sequence of Paenibacillus sp MS74 strain.</title>
        <authorList>
            <person name="Trinh H.N."/>
        </authorList>
    </citation>
    <scope>NUCLEOTIDE SEQUENCE [LARGE SCALE GENOMIC DNA]</scope>
    <source>
        <strain evidence="1 2">MS74</strain>
    </source>
</reference>
<comment type="caution">
    <text evidence="1">The sequence shown here is derived from an EMBL/GenBank/DDBJ whole genome shotgun (WGS) entry which is preliminary data.</text>
</comment>
<evidence type="ECO:0000313" key="1">
    <source>
        <dbReference type="EMBL" id="TDF92587.1"/>
    </source>
</evidence>
<organism evidence="1 2">
    <name type="scientific">Paenibacillus piri</name>
    <dbReference type="NCBI Taxonomy" id="2547395"/>
    <lineage>
        <taxon>Bacteria</taxon>
        <taxon>Bacillati</taxon>
        <taxon>Bacillota</taxon>
        <taxon>Bacilli</taxon>
        <taxon>Bacillales</taxon>
        <taxon>Paenibacillaceae</taxon>
        <taxon>Paenibacillus</taxon>
    </lineage>
</organism>
<dbReference type="AlphaFoldDB" id="A0A4R5KEE2"/>
<evidence type="ECO:0008006" key="3">
    <source>
        <dbReference type="Google" id="ProtNLM"/>
    </source>
</evidence>
<dbReference type="EMBL" id="SMRT01000020">
    <property type="protein sequence ID" value="TDF92587.1"/>
    <property type="molecule type" value="Genomic_DNA"/>
</dbReference>
<accession>A0A4R5KEE2</accession>
<gene>
    <name evidence="1" type="ORF">E1757_29845</name>
</gene>
<dbReference type="OrthoDB" id="9794050at2"/>
<evidence type="ECO:0000313" key="2">
    <source>
        <dbReference type="Proteomes" id="UP000295636"/>
    </source>
</evidence>
<sequence>MNEFASSLKQKLTSLIREMSAEPAHYVKNPGKDFTRERKLPFETVMQLLVSMGGNSIFKELLDSQGYDVNTATTSAFIQQTVRICISQLTLRTRIPIFKRNRTQKDITLRI</sequence>
<name>A0A4R5KEE2_9BACL</name>
<keyword evidence="2" id="KW-1185">Reference proteome</keyword>